<dbReference type="EC" id="5.4.4.2" evidence="3"/>
<dbReference type="SUPFAM" id="SSF56322">
    <property type="entry name" value="ADC synthase"/>
    <property type="match status" value="1"/>
</dbReference>
<comment type="catalytic activity">
    <reaction evidence="1">
        <text>chorismate = isochorismate</text>
        <dbReference type="Rhea" id="RHEA:18985"/>
        <dbReference type="ChEBI" id="CHEBI:29748"/>
        <dbReference type="ChEBI" id="CHEBI:29780"/>
        <dbReference type="EC" id="5.4.4.2"/>
    </reaction>
</comment>
<proteinExistence type="inferred from homology"/>
<evidence type="ECO:0000259" key="7">
    <source>
        <dbReference type="Pfam" id="PF00425"/>
    </source>
</evidence>
<feature type="region of interest" description="Disordered" evidence="6">
    <location>
        <begin position="1"/>
        <end position="24"/>
    </location>
</feature>
<evidence type="ECO:0000256" key="5">
    <source>
        <dbReference type="ARBA" id="ARBA00041564"/>
    </source>
</evidence>
<evidence type="ECO:0000313" key="9">
    <source>
        <dbReference type="Proteomes" id="UP000218810"/>
    </source>
</evidence>
<dbReference type="AlphaFoldDB" id="A0A2A2WUQ7"/>
<dbReference type="RefSeq" id="WP_017837023.1">
    <property type="nucleotide sequence ID" value="NZ_NTGA01000001.1"/>
</dbReference>
<dbReference type="PANTHER" id="PTHR42839">
    <property type="entry name" value="ISOCHORISMATE SYNTHASE ENTC"/>
    <property type="match status" value="1"/>
</dbReference>
<dbReference type="Proteomes" id="UP000218810">
    <property type="component" value="Unassembled WGS sequence"/>
</dbReference>
<gene>
    <name evidence="8" type="ORF">CEY15_00030</name>
</gene>
<dbReference type="Pfam" id="PF00425">
    <property type="entry name" value="Chorismate_bind"/>
    <property type="match status" value="1"/>
</dbReference>
<comment type="caution">
    <text evidence="8">The sequence shown here is derived from an EMBL/GenBank/DDBJ whole genome shotgun (WGS) entry which is preliminary data.</text>
</comment>
<keyword evidence="4" id="KW-0413">Isomerase</keyword>
<feature type="region of interest" description="Disordered" evidence="6">
    <location>
        <begin position="194"/>
        <end position="216"/>
    </location>
</feature>
<dbReference type="EMBL" id="NTGA01000001">
    <property type="protein sequence ID" value="PAY24906.1"/>
    <property type="molecule type" value="Genomic_DNA"/>
</dbReference>
<dbReference type="PANTHER" id="PTHR42839:SF2">
    <property type="entry name" value="ISOCHORISMATE SYNTHASE ENTC"/>
    <property type="match status" value="1"/>
</dbReference>
<dbReference type="NCBIfam" id="TIGR00543">
    <property type="entry name" value="isochor_syn"/>
    <property type="match status" value="1"/>
</dbReference>
<comment type="similarity">
    <text evidence="2">Belongs to the isochorismate synthase family.</text>
</comment>
<dbReference type="InterPro" id="IPR004561">
    <property type="entry name" value="IsoChor_synthase"/>
</dbReference>
<evidence type="ECO:0000256" key="3">
    <source>
        <dbReference type="ARBA" id="ARBA00012824"/>
    </source>
</evidence>
<dbReference type="PRINTS" id="PR00095">
    <property type="entry name" value="ANTSNTHASEI"/>
</dbReference>
<sequence length="376" mass="39239">MASGLHPDAARPVTAPDFLLSRPTGSLRTQGSLRSFPDPADAALALRSGDCGLVVGALGFEPDARAALVEPDIVVRTDGPLEPPAYFRSIRTRARVAEEIPSTEVHRHRVATAIAGIRAGGLSKVVLARAVRLLAQDPIDPHAVCAALIDSSPSADGFLVDLTPAGGRHTGRILVGSSPELLVRRRGDVVECHPLAGSAPRSRDTSEDQAAGRALRASGKDAAEHAFVVDSLASALAPFCRDLQIPERPSLTSTREMWHLGTRIRGRIADPRTTALDLALAVHPTPAVCGTPTDEARRVIAGLEGERGFYSGAVGWADAGGDGDWMVTIRCAEIDADRTGALAWAGGGLVADSDPDDEVAETAAKLRTVLTALGAV</sequence>
<evidence type="ECO:0000256" key="4">
    <source>
        <dbReference type="ARBA" id="ARBA00023235"/>
    </source>
</evidence>
<accession>A0A2A2WUQ7</accession>
<evidence type="ECO:0000256" key="2">
    <source>
        <dbReference type="ARBA" id="ARBA00005297"/>
    </source>
</evidence>
<dbReference type="InterPro" id="IPR005801">
    <property type="entry name" value="ADC_synthase"/>
</dbReference>
<dbReference type="Gene3D" id="3.60.120.10">
    <property type="entry name" value="Anthranilate synthase"/>
    <property type="match status" value="1"/>
</dbReference>
<dbReference type="InterPro" id="IPR015890">
    <property type="entry name" value="Chorismate_C"/>
</dbReference>
<name>A0A2A2WUQ7_9ACTN</name>
<organism evidence="8 9">
    <name type="scientific">Dietzia natronolimnaea</name>
    <dbReference type="NCBI Taxonomy" id="161920"/>
    <lineage>
        <taxon>Bacteria</taxon>
        <taxon>Bacillati</taxon>
        <taxon>Actinomycetota</taxon>
        <taxon>Actinomycetes</taxon>
        <taxon>Mycobacteriales</taxon>
        <taxon>Dietziaceae</taxon>
        <taxon>Dietzia</taxon>
    </lineage>
</organism>
<keyword evidence="9" id="KW-1185">Reference proteome</keyword>
<evidence type="ECO:0000256" key="6">
    <source>
        <dbReference type="SAM" id="MobiDB-lite"/>
    </source>
</evidence>
<protein>
    <recommendedName>
        <fullName evidence="3">isochorismate synthase</fullName>
        <ecNumber evidence="3">5.4.4.2</ecNumber>
    </recommendedName>
    <alternativeName>
        <fullName evidence="5">Isochorismate mutase</fullName>
    </alternativeName>
</protein>
<evidence type="ECO:0000313" key="8">
    <source>
        <dbReference type="EMBL" id="PAY24906.1"/>
    </source>
</evidence>
<feature type="domain" description="Chorismate-utilising enzyme C-terminal" evidence="7">
    <location>
        <begin position="104"/>
        <end position="365"/>
    </location>
</feature>
<dbReference type="InterPro" id="IPR019999">
    <property type="entry name" value="Anth_synth_I-like"/>
</dbReference>
<evidence type="ECO:0000256" key="1">
    <source>
        <dbReference type="ARBA" id="ARBA00000799"/>
    </source>
</evidence>
<reference evidence="9" key="1">
    <citation type="submission" date="2017-09" db="EMBL/GenBank/DDBJ databases">
        <authorList>
            <person name="Zhang Y."/>
            <person name="Huang X."/>
            <person name="Liu J."/>
            <person name="Lu L."/>
            <person name="Peng K."/>
        </authorList>
    </citation>
    <scope>NUCLEOTIDE SEQUENCE [LARGE SCALE GENOMIC DNA]</scope>
    <source>
        <strain evidence="9">S-XJ-1</strain>
    </source>
</reference>
<dbReference type="GO" id="GO:0008909">
    <property type="term" value="F:isochorismate synthase activity"/>
    <property type="evidence" value="ECO:0007669"/>
    <property type="project" value="UniProtKB-EC"/>
</dbReference>